<dbReference type="OrthoDB" id="238316at2759"/>
<dbReference type="EMBL" id="JXTC01000169">
    <property type="protein sequence ID" value="PON84032.1"/>
    <property type="molecule type" value="Genomic_DNA"/>
</dbReference>
<dbReference type="InParanoid" id="A0A2P5EES8"/>
<evidence type="ECO:0000313" key="2">
    <source>
        <dbReference type="Proteomes" id="UP000237000"/>
    </source>
</evidence>
<keyword evidence="2" id="KW-1185">Reference proteome</keyword>
<name>A0A2P5EES8_TREOI</name>
<dbReference type="STRING" id="63057.A0A2P5EES8"/>
<sequence length="82" mass="9435">MDDNFLIVYPLCNLFTVGTWKGYSVKKGPNYAPKRKKVATDSTRENLQMGEWKELEFKEYNFNAKGLPIDGGHLLLLLKARI</sequence>
<evidence type="ECO:0000313" key="1">
    <source>
        <dbReference type="EMBL" id="PON84032.1"/>
    </source>
</evidence>
<proteinExistence type="predicted"/>
<organism evidence="1 2">
    <name type="scientific">Trema orientale</name>
    <name type="common">Charcoal tree</name>
    <name type="synonym">Celtis orientalis</name>
    <dbReference type="NCBI Taxonomy" id="63057"/>
    <lineage>
        <taxon>Eukaryota</taxon>
        <taxon>Viridiplantae</taxon>
        <taxon>Streptophyta</taxon>
        <taxon>Embryophyta</taxon>
        <taxon>Tracheophyta</taxon>
        <taxon>Spermatophyta</taxon>
        <taxon>Magnoliopsida</taxon>
        <taxon>eudicotyledons</taxon>
        <taxon>Gunneridae</taxon>
        <taxon>Pentapetalae</taxon>
        <taxon>rosids</taxon>
        <taxon>fabids</taxon>
        <taxon>Rosales</taxon>
        <taxon>Cannabaceae</taxon>
        <taxon>Trema</taxon>
    </lineage>
</organism>
<protein>
    <submittedName>
        <fullName evidence="1">Uncharacterized protein</fullName>
    </submittedName>
</protein>
<accession>A0A2P5EES8</accession>
<dbReference type="AlphaFoldDB" id="A0A2P5EES8"/>
<reference evidence="2" key="1">
    <citation type="submission" date="2016-06" db="EMBL/GenBank/DDBJ databases">
        <title>Parallel loss of symbiosis genes in relatives of nitrogen-fixing non-legume Parasponia.</title>
        <authorList>
            <person name="Van Velzen R."/>
            <person name="Holmer R."/>
            <person name="Bu F."/>
            <person name="Rutten L."/>
            <person name="Van Zeijl A."/>
            <person name="Liu W."/>
            <person name="Santuari L."/>
            <person name="Cao Q."/>
            <person name="Sharma T."/>
            <person name="Shen D."/>
            <person name="Roswanjaya Y."/>
            <person name="Wardhani T."/>
            <person name="Kalhor M.S."/>
            <person name="Jansen J."/>
            <person name="Van den Hoogen J."/>
            <person name="Gungor B."/>
            <person name="Hartog M."/>
            <person name="Hontelez J."/>
            <person name="Verver J."/>
            <person name="Yang W.-C."/>
            <person name="Schijlen E."/>
            <person name="Repin R."/>
            <person name="Schilthuizen M."/>
            <person name="Schranz E."/>
            <person name="Heidstra R."/>
            <person name="Miyata K."/>
            <person name="Fedorova E."/>
            <person name="Kohlen W."/>
            <person name="Bisseling T."/>
            <person name="Smit S."/>
            <person name="Geurts R."/>
        </authorList>
    </citation>
    <scope>NUCLEOTIDE SEQUENCE [LARGE SCALE GENOMIC DNA]</scope>
    <source>
        <strain evidence="2">cv. RG33-2</strain>
    </source>
</reference>
<gene>
    <name evidence="1" type="ORF">TorRG33x02_201520</name>
</gene>
<dbReference type="Gene3D" id="3.30.1370.240">
    <property type="match status" value="1"/>
</dbReference>
<comment type="caution">
    <text evidence="1">The sequence shown here is derived from an EMBL/GenBank/DDBJ whole genome shotgun (WGS) entry which is preliminary data.</text>
</comment>
<dbReference type="Proteomes" id="UP000237000">
    <property type="component" value="Unassembled WGS sequence"/>
</dbReference>